<feature type="region of interest" description="Disordered" evidence="5">
    <location>
        <begin position="93"/>
        <end position="116"/>
    </location>
</feature>
<evidence type="ECO:0000256" key="2">
    <source>
        <dbReference type="ARBA" id="ARBA00022989"/>
    </source>
</evidence>
<keyword evidence="4" id="KW-0186">Copper</keyword>
<name>A0A0P9EJY2_RHOGW</name>
<dbReference type="RefSeq" id="XP_018269979.1">
    <property type="nucleotide sequence ID" value="XM_018417355.1"/>
</dbReference>
<dbReference type="GO" id="GO:0005375">
    <property type="term" value="F:copper ion transmembrane transporter activity"/>
    <property type="evidence" value="ECO:0007669"/>
    <property type="project" value="UniProtKB-UniRule"/>
</dbReference>
<dbReference type="EMBL" id="KQ474081">
    <property type="protein sequence ID" value="KPV73930.1"/>
    <property type="molecule type" value="Genomic_DNA"/>
</dbReference>
<comment type="similarity">
    <text evidence="4">Belongs to the copper transporter (Ctr) (TC 1.A.56) family. SLC31A subfamily.</text>
</comment>
<keyword evidence="4" id="KW-0187">Copper transport</keyword>
<evidence type="ECO:0000256" key="4">
    <source>
        <dbReference type="RuleBase" id="RU367022"/>
    </source>
</evidence>
<proteinExistence type="inferred from homology"/>
<dbReference type="PANTHER" id="PTHR12483:SF115">
    <property type="entry name" value="COPPER TRANSPORT PROTEIN"/>
    <property type="match status" value="1"/>
</dbReference>
<accession>A0A0P9EJY2</accession>
<comment type="subcellular location">
    <subcellularLocation>
        <location evidence="4">Membrane</location>
        <topology evidence="4">Multi-pass membrane protein</topology>
    </subcellularLocation>
</comment>
<dbReference type="Proteomes" id="UP000053890">
    <property type="component" value="Unassembled WGS sequence"/>
</dbReference>
<dbReference type="InterPro" id="IPR007274">
    <property type="entry name" value="Cop_transporter"/>
</dbReference>
<dbReference type="OMA" id="WGVVRLP"/>
<evidence type="ECO:0000313" key="6">
    <source>
        <dbReference type="EMBL" id="KPV73930.1"/>
    </source>
</evidence>
<dbReference type="GO" id="GO:0016020">
    <property type="term" value="C:membrane"/>
    <property type="evidence" value="ECO:0007669"/>
    <property type="project" value="UniProtKB-SubCell"/>
</dbReference>
<keyword evidence="4" id="KW-0406">Ion transport</keyword>
<dbReference type="STRING" id="578459.A0A0P9EJY2"/>
<keyword evidence="1 4" id="KW-0812">Transmembrane</keyword>
<reference evidence="6 7" key="1">
    <citation type="journal article" date="2015" name="Front. Microbiol.">
        <title>Genome sequence of the plant growth promoting endophytic yeast Rhodotorula graminis WP1.</title>
        <authorList>
            <person name="Firrincieli A."/>
            <person name="Otillar R."/>
            <person name="Salamov A."/>
            <person name="Schmutz J."/>
            <person name="Khan Z."/>
            <person name="Redman R.S."/>
            <person name="Fleck N.D."/>
            <person name="Lindquist E."/>
            <person name="Grigoriev I.V."/>
            <person name="Doty S.L."/>
        </authorList>
    </citation>
    <scope>NUCLEOTIDE SEQUENCE [LARGE SCALE GENOMIC DNA]</scope>
    <source>
        <strain evidence="6 7">WP1</strain>
    </source>
</reference>
<keyword evidence="7" id="KW-1185">Reference proteome</keyword>
<gene>
    <name evidence="6" type="ORF">RHOBADRAFT_54515</name>
</gene>
<dbReference type="AlphaFoldDB" id="A0A0P9EJY2"/>
<sequence length="229" mass="23949">MDHGGHMGSGHHMPDHHGAIPCKMAMLGNTDPIGICLVFPSMQITSSATLVFYLALLILLSMATEYLRLSLATFDRALRSNIRGGGLAALSGDSAPESSPVLGASRRGSRINVPSRRGSAVGPLMVEGADEALLGGGGGAGGGGVGGSRIAPRYWGVVRLPWFVQLRRSAGYALHVALTFYIMLLVMSYNLQIVGAIILGAFLGHFVFHRGIDLGAGAGDEDQKGLQCH</sequence>
<keyword evidence="2 4" id="KW-1133">Transmembrane helix</keyword>
<keyword evidence="4" id="KW-0813">Transport</keyword>
<dbReference type="OrthoDB" id="161814at2759"/>
<organism evidence="6 7">
    <name type="scientific">Rhodotorula graminis (strain WP1)</name>
    <dbReference type="NCBI Taxonomy" id="578459"/>
    <lineage>
        <taxon>Eukaryota</taxon>
        <taxon>Fungi</taxon>
        <taxon>Dikarya</taxon>
        <taxon>Basidiomycota</taxon>
        <taxon>Pucciniomycotina</taxon>
        <taxon>Microbotryomycetes</taxon>
        <taxon>Sporidiobolales</taxon>
        <taxon>Sporidiobolaceae</taxon>
        <taxon>Rhodotorula</taxon>
    </lineage>
</organism>
<dbReference type="GeneID" id="28977803"/>
<feature type="transmembrane region" description="Helical" evidence="4">
    <location>
        <begin position="50"/>
        <end position="69"/>
    </location>
</feature>
<dbReference type="Pfam" id="PF04145">
    <property type="entry name" value="Ctr"/>
    <property type="match status" value="1"/>
</dbReference>
<dbReference type="PANTHER" id="PTHR12483">
    <property type="entry name" value="SOLUTE CARRIER FAMILY 31 COPPER TRANSPORTERS"/>
    <property type="match status" value="1"/>
</dbReference>
<keyword evidence="3 4" id="KW-0472">Membrane</keyword>
<evidence type="ECO:0000256" key="1">
    <source>
        <dbReference type="ARBA" id="ARBA00022692"/>
    </source>
</evidence>
<protein>
    <recommendedName>
        <fullName evidence="4">Copper transport protein</fullName>
    </recommendedName>
</protein>
<evidence type="ECO:0000256" key="3">
    <source>
        <dbReference type="ARBA" id="ARBA00023136"/>
    </source>
</evidence>
<evidence type="ECO:0000256" key="5">
    <source>
        <dbReference type="SAM" id="MobiDB-lite"/>
    </source>
</evidence>
<evidence type="ECO:0000313" key="7">
    <source>
        <dbReference type="Proteomes" id="UP000053890"/>
    </source>
</evidence>